<feature type="transmembrane region" description="Helical" evidence="2">
    <location>
        <begin position="12"/>
        <end position="31"/>
    </location>
</feature>
<organism evidence="4 5">
    <name type="scientific">Brachybacterium nesterenkovii</name>
    <dbReference type="NCBI Taxonomy" id="47847"/>
    <lineage>
        <taxon>Bacteria</taxon>
        <taxon>Bacillati</taxon>
        <taxon>Actinomycetota</taxon>
        <taxon>Actinomycetes</taxon>
        <taxon>Micrococcales</taxon>
        <taxon>Dermabacteraceae</taxon>
        <taxon>Brachybacterium</taxon>
    </lineage>
</organism>
<dbReference type="Pfam" id="PF01882">
    <property type="entry name" value="DUF58"/>
    <property type="match status" value="1"/>
</dbReference>
<feature type="region of interest" description="Disordered" evidence="1">
    <location>
        <begin position="379"/>
        <end position="407"/>
    </location>
</feature>
<dbReference type="PANTHER" id="PTHR34351:SF1">
    <property type="entry name" value="SLR1927 PROTEIN"/>
    <property type="match status" value="1"/>
</dbReference>
<dbReference type="OrthoDB" id="9812729at2"/>
<dbReference type="AlphaFoldDB" id="A0A1X6WXK6"/>
<gene>
    <name evidence="4" type="ORF">FM110_04935</name>
</gene>
<accession>A0A1X6WXK6</accession>
<dbReference type="InterPro" id="IPR002881">
    <property type="entry name" value="DUF58"/>
</dbReference>
<proteinExistence type="predicted"/>
<sequence>MRGTTLRPIARGLAVILATVVLLAGSAGLGLRAPRDVAAALCVVLAVSALCLALALPGLRLHRRVQEDAVPVGDGVRVDLALAPRAVIARIPLARGTVRCALPPALGGPGVLPLGADMSHRLIAQGRGEHDLGACRIRAVDPLGMWRLSRTEHPGGSITALPRIEAVPDALPRRAGLAADGRMSAAAPGAGDIGPLARPYVPGDDLRRIHWRASARTDRLMTREDEPAAAATAAIVLDDRSHAGADEAVRERIVSLAASLWTILRAQGWGVRMLDARGEEIVAETPPLAATGEAGAPALAADAEAVRAALLALARLRFRTAEDDGGGDHAGGGGESGRDDRGGGAVGPGPAGALLHAAPSGGITTGGVGLAVVVGSTSLGPRPTGAAEHRVSQGGERGAADDGTLGGAGLPAHLAELSPLTGRAGRRLAVAVAPGARTAPEAGRGGGWDVVELTVGTPLADALEALGATGTATR</sequence>
<evidence type="ECO:0000313" key="5">
    <source>
        <dbReference type="Proteomes" id="UP000195981"/>
    </source>
</evidence>
<dbReference type="RefSeq" id="WP_087103222.1">
    <property type="nucleotide sequence ID" value="NZ_FWFG01000048.1"/>
</dbReference>
<evidence type="ECO:0000259" key="3">
    <source>
        <dbReference type="Pfam" id="PF01882"/>
    </source>
</evidence>
<feature type="region of interest" description="Disordered" evidence="1">
    <location>
        <begin position="321"/>
        <end position="353"/>
    </location>
</feature>
<keyword evidence="2" id="KW-0812">Transmembrane</keyword>
<keyword evidence="5" id="KW-1185">Reference proteome</keyword>
<dbReference type="Proteomes" id="UP000195981">
    <property type="component" value="Unassembled WGS sequence"/>
</dbReference>
<dbReference type="EMBL" id="FWFG01000048">
    <property type="protein sequence ID" value="SLM90445.1"/>
    <property type="molecule type" value="Genomic_DNA"/>
</dbReference>
<keyword evidence="2" id="KW-1133">Transmembrane helix</keyword>
<feature type="transmembrane region" description="Helical" evidence="2">
    <location>
        <begin position="37"/>
        <end position="56"/>
    </location>
</feature>
<dbReference type="PANTHER" id="PTHR34351">
    <property type="entry name" value="SLR1927 PROTEIN-RELATED"/>
    <property type="match status" value="1"/>
</dbReference>
<evidence type="ECO:0000256" key="1">
    <source>
        <dbReference type="SAM" id="MobiDB-lite"/>
    </source>
</evidence>
<name>A0A1X6WXK6_9MICO</name>
<protein>
    <recommendedName>
        <fullName evidence="3">DUF58 domain-containing protein</fullName>
    </recommendedName>
</protein>
<evidence type="ECO:0000313" key="4">
    <source>
        <dbReference type="EMBL" id="SLM90445.1"/>
    </source>
</evidence>
<keyword evidence="2" id="KW-0472">Membrane</keyword>
<evidence type="ECO:0000256" key="2">
    <source>
        <dbReference type="SAM" id="Phobius"/>
    </source>
</evidence>
<reference evidence="4 5" key="1">
    <citation type="submission" date="2017-02" db="EMBL/GenBank/DDBJ databases">
        <authorList>
            <person name="Peterson S.W."/>
        </authorList>
    </citation>
    <scope>NUCLEOTIDE SEQUENCE [LARGE SCALE GENOMIC DNA]</scope>
    <source>
        <strain evidence="4 5">CIP104813</strain>
    </source>
</reference>
<feature type="domain" description="DUF58" evidence="3">
    <location>
        <begin position="197"/>
        <end position="271"/>
    </location>
</feature>